<proteinExistence type="inferred from homology"/>
<gene>
    <name evidence="5" type="ORF">BKA67DRAFT_555128</name>
</gene>
<dbReference type="PANTHER" id="PTHR31268:SF32">
    <property type="entry name" value="GALACTINOL--SUCROSE GALACTOSYLTRANSFERASE 2-RELATED"/>
    <property type="match status" value="1"/>
</dbReference>
<dbReference type="Proteomes" id="UP000758603">
    <property type="component" value="Unassembled WGS sequence"/>
</dbReference>
<dbReference type="AlphaFoldDB" id="A0A9P9A0S2"/>
<organism evidence="5 6">
    <name type="scientific">Truncatella angustata</name>
    <dbReference type="NCBI Taxonomy" id="152316"/>
    <lineage>
        <taxon>Eukaryota</taxon>
        <taxon>Fungi</taxon>
        <taxon>Dikarya</taxon>
        <taxon>Ascomycota</taxon>
        <taxon>Pezizomycotina</taxon>
        <taxon>Sordariomycetes</taxon>
        <taxon>Xylariomycetidae</taxon>
        <taxon>Amphisphaeriales</taxon>
        <taxon>Sporocadaceae</taxon>
        <taxon>Truncatella</taxon>
    </lineage>
</organism>
<dbReference type="EMBL" id="JAGPXC010000002">
    <property type="protein sequence ID" value="KAH6657379.1"/>
    <property type="molecule type" value="Genomic_DNA"/>
</dbReference>
<dbReference type="Gene3D" id="3.20.20.70">
    <property type="entry name" value="Aldolase class I"/>
    <property type="match status" value="1"/>
</dbReference>
<protein>
    <submittedName>
        <fullName evidence="5">Raffinose synthase Sip1</fullName>
    </submittedName>
</protein>
<dbReference type="PANTHER" id="PTHR31268">
    <property type="match status" value="1"/>
</dbReference>
<dbReference type="InterPro" id="IPR008811">
    <property type="entry name" value="Glycosyl_hydrolases_36"/>
</dbReference>
<dbReference type="InterPro" id="IPR013785">
    <property type="entry name" value="Aldolase_TIM"/>
</dbReference>
<dbReference type="RefSeq" id="XP_045961613.1">
    <property type="nucleotide sequence ID" value="XM_046102048.1"/>
</dbReference>
<dbReference type="SUPFAM" id="SSF51445">
    <property type="entry name" value="(Trans)glycosidases"/>
    <property type="match status" value="1"/>
</dbReference>
<reference evidence="5" key="1">
    <citation type="journal article" date="2021" name="Nat. Commun.">
        <title>Genetic determinants of endophytism in the Arabidopsis root mycobiome.</title>
        <authorList>
            <person name="Mesny F."/>
            <person name="Miyauchi S."/>
            <person name="Thiergart T."/>
            <person name="Pickel B."/>
            <person name="Atanasova L."/>
            <person name="Karlsson M."/>
            <person name="Huettel B."/>
            <person name="Barry K.W."/>
            <person name="Haridas S."/>
            <person name="Chen C."/>
            <person name="Bauer D."/>
            <person name="Andreopoulos W."/>
            <person name="Pangilinan J."/>
            <person name="LaButti K."/>
            <person name="Riley R."/>
            <person name="Lipzen A."/>
            <person name="Clum A."/>
            <person name="Drula E."/>
            <person name="Henrissat B."/>
            <person name="Kohler A."/>
            <person name="Grigoriev I.V."/>
            <person name="Martin F.M."/>
            <person name="Hacquard S."/>
        </authorList>
    </citation>
    <scope>NUCLEOTIDE SEQUENCE</scope>
    <source>
        <strain evidence="5">MPI-SDFR-AT-0073</strain>
    </source>
</reference>
<comment type="catalytic activity">
    <reaction evidence="4">
        <text>alpha-D-galactosyl-(1-&gt;3)-1D-myo-inositol + sucrose = raffinose + myo-inositol</text>
        <dbReference type="Rhea" id="RHEA:20161"/>
        <dbReference type="ChEBI" id="CHEBI:16634"/>
        <dbReference type="ChEBI" id="CHEBI:17268"/>
        <dbReference type="ChEBI" id="CHEBI:17505"/>
        <dbReference type="ChEBI" id="CHEBI:17992"/>
        <dbReference type="EC" id="2.4.1.82"/>
    </reaction>
</comment>
<accession>A0A9P9A0S2</accession>
<dbReference type="FunFam" id="3.20.20.70:FF:000222">
    <property type="entry name" value="Raffinose synthase Sip1 protein"/>
    <property type="match status" value="1"/>
</dbReference>
<evidence type="ECO:0000256" key="1">
    <source>
        <dbReference type="ARBA" id="ARBA00001255"/>
    </source>
</evidence>
<dbReference type="OrthoDB" id="4664297at2759"/>
<comment type="catalytic activity">
    <reaction evidence="1">
        <text>Hydrolysis of terminal, non-reducing alpha-D-galactose residues in alpha-D-galactosides, including galactose oligosaccharides, galactomannans and galactolipids.</text>
        <dbReference type="EC" id="3.2.1.22"/>
    </reaction>
</comment>
<name>A0A9P9A0S2_9PEZI</name>
<dbReference type="GeneID" id="70130940"/>
<dbReference type="GO" id="GO:0004557">
    <property type="term" value="F:alpha-galactosidase activity"/>
    <property type="evidence" value="ECO:0007669"/>
    <property type="project" value="UniProtKB-EC"/>
</dbReference>
<dbReference type="InterPro" id="IPR017853">
    <property type="entry name" value="GH"/>
</dbReference>
<evidence type="ECO:0000313" key="5">
    <source>
        <dbReference type="EMBL" id="KAH6657379.1"/>
    </source>
</evidence>
<evidence type="ECO:0000256" key="2">
    <source>
        <dbReference type="ARBA" id="ARBA00007240"/>
    </source>
</evidence>
<keyword evidence="3" id="KW-0119">Carbohydrate metabolism</keyword>
<dbReference type="GO" id="GO:0047274">
    <property type="term" value="F:galactinol-sucrose galactosyltransferase activity"/>
    <property type="evidence" value="ECO:0007669"/>
    <property type="project" value="UniProtKB-EC"/>
</dbReference>
<sequence>MSDEDYDFGNEFQAVFIPKQKPPPEPIVTGEMGATVSSYPPLGQVTQLKDGNIKFTVLLEVEDKDANEPWELAVWHNSHGGDWAETALSPLNRGPAPTSLQNTPGQKTRLYFTTLLSVADTLNFTLKFRGSSDREWRWVKDEQSIGDGAIIINPERGLQASIQFSDVVQDLNPDLKVASATSQCPGTQLWTIEAPIEAAKDEVSAYANFRVGVPWGGFLGWFSLVRIWTPWLAPRHGKTDFSLDKDAVMVAFLSPTGKHLVLLAVSGVNDVVTVIQHSESGQPQIHLRNDGESSTSGIVLAAIGDNFESALAAVIYHSRSVIQAAKQVNHELDVELKALQEGVKPEWMENWYDGLGYCTWNALGQDLTDEKVFNAVDTLAENNINVTSLIIDDNWQDIDYTNESQFQRGWKSFEADPKTFPKGLKETVKHIRSKHQNIQHIAVWHALLGYWGGITPDSKLDQTYKTVLVEREDSKRRNLPLGGPMTVIAKEDVGRFYDDFYRFLSDCGIDGVKTDAQFMIDTIESAKHRRELTNTYLDAWMISSLRHFSIKAISCMSQTPHILFYSQLPRNRPAVLVRNSDDFFPAIPKSHPWHIWTNAHNSLLTQHLNILPDWDMFQTIHDYSGFHAAARCVSGGPIYITDTPGQHNLDLIYQMTGPTPQGKTVIFRPSVLGRALDQYVGYDDDAILKVGCYHGRAVTGVPILGVFNISTRPLTELIPLSRFFGITPSVNYVVRAHSSGIVSPIVKPTSAAALIPVSLEERGYDIFSAFPLEQFTSESIGSVYTANVGLIGKMTGAAAIVTSEFELLSNGRVFLDTRIKALGVLGIYISTLPQMSLENDFIATIQGQAIPPATVSVSKTDKHVLQIDVEAAWKEMGLKAGWSNEVEVKVYFTIDHFDDEE</sequence>
<evidence type="ECO:0000313" key="6">
    <source>
        <dbReference type="Proteomes" id="UP000758603"/>
    </source>
</evidence>
<keyword evidence="6" id="KW-1185">Reference proteome</keyword>
<evidence type="ECO:0000256" key="4">
    <source>
        <dbReference type="ARBA" id="ARBA00049426"/>
    </source>
</evidence>
<comment type="similarity">
    <text evidence="2">Belongs to the glycosyl hydrolases 36 family.</text>
</comment>
<dbReference type="Pfam" id="PF05691">
    <property type="entry name" value="Raffinose_syn"/>
    <property type="match status" value="1"/>
</dbReference>
<comment type="caution">
    <text evidence="5">The sequence shown here is derived from an EMBL/GenBank/DDBJ whole genome shotgun (WGS) entry which is preliminary data.</text>
</comment>
<evidence type="ECO:0000256" key="3">
    <source>
        <dbReference type="ARBA" id="ARBA00023277"/>
    </source>
</evidence>